<dbReference type="Proteomes" id="UP000554482">
    <property type="component" value="Unassembled WGS sequence"/>
</dbReference>
<keyword evidence="2" id="KW-1185">Reference proteome</keyword>
<dbReference type="EMBL" id="JABWDY010034734">
    <property type="protein sequence ID" value="KAF5182441.1"/>
    <property type="molecule type" value="Genomic_DNA"/>
</dbReference>
<gene>
    <name evidence="1" type="ORF">FRX31_027972</name>
</gene>
<name>A0A7J6VCS8_THATH</name>
<reference evidence="1 2" key="1">
    <citation type="submission" date="2020-06" db="EMBL/GenBank/DDBJ databases">
        <title>Transcriptomic and genomic resources for Thalictrum thalictroides and T. hernandezii: Facilitating candidate gene discovery in an emerging model plant lineage.</title>
        <authorList>
            <person name="Arias T."/>
            <person name="Riano-Pachon D.M."/>
            <person name="Di Stilio V.S."/>
        </authorList>
    </citation>
    <scope>NUCLEOTIDE SEQUENCE [LARGE SCALE GENOMIC DNA]</scope>
    <source>
        <strain evidence="2">cv. WT478/WT964</strain>
        <tissue evidence="1">Leaves</tissue>
    </source>
</reference>
<dbReference type="AlphaFoldDB" id="A0A7J6VCS8"/>
<evidence type="ECO:0000313" key="2">
    <source>
        <dbReference type="Proteomes" id="UP000554482"/>
    </source>
</evidence>
<evidence type="ECO:0000313" key="1">
    <source>
        <dbReference type="EMBL" id="KAF5182441.1"/>
    </source>
</evidence>
<sequence length="95" mass="10676">MTPRAEIIVISSDEEDVKIPKKKNYSEPLENDDCLILDGDPDKPVQYTGNGNGSDDDLLIVAEKGQVACRDYPHPRHLCVTFPFDTNPHEKYCSL</sequence>
<dbReference type="InterPro" id="IPR053234">
    <property type="entry name" value="RPM1_Interactor"/>
</dbReference>
<organism evidence="1 2">
    <name type="scientific">Thalictrum thalictroides</name>
    <name type="common">Rue-anemone</name>
    <name type="synonym">Anemone thalictroides</name>
    <dbReference type="NCBI Taxonomy" id="46969"/>
    <lineage>
        <taxon>Eukaryota</taxon>
        <taxon>Viridiplantae</taxon>
        <taxon>Streptophyta</taxon>
        <taxon>Embryophyta</taxon>
        <taxon>Tracheophyta</taxon>
        <taxon>Spermatophyta</taxon>
        <taxon>Magnoliopsida</taxon>
        <taxon>Ranunculales</taxon>
        <taxon>Ranunculaceae</taxon>
        <taxon>Thalictroideae</taxon>
        <taxon>Thalictrum</taxon>
    </lineage>
</organism>
<dbReference type="OrthoDB" id="266020at2759"/>
<dbReference type="PANTHER" id="PTHR33443:SF30">
    <property type="entry name" value="SARCOSINE DEHYDROGENASE-2C PROTEIN"/>
    <property type="match status" value="1"/>
</dbReference>
<accession>A0A7J6VCS8</accession>
<protein>
    <submittedName>
        <fullName evidence="1">Rpm1 interacting protein</fullName>
    </submittedName>
</protein>
<proteinExistence type="predicted"/>
<dbReference type="PANTHER" id="PTHR33443">
    <property type="entry name" value="ZGC:112980"/>
    <property type="match status" value="1"/>
</dbReference>
<comment type="caution">
    <text evidence="1">The sequence shown here is derived from an EMBL/GenBank/DDBJ whole genome shotgun (WGS) entry which is preliminary data.</text>
</comment>
<feature type="non-terminal residue" evidence="1">
    <location>
        <position position="95"/>
    </location>
</feature>